<reference evidence="1" key="2">
    <citation type="journal article" date="2015" name="Data Brief">
        <title>Shoot transcriptome of the giant reed, Arundo donax.</title>
        <authorList>
            <person name="Barrero R.A."/>
            <person name="Guerrero F.D."/>
            <person name="Moolhuijzen P."/>
            <person name="Goolsby J.A."/>
            <person name="Tidwell J."/>
            <person name="Bellgard S.E."/>
            <person name="Bellgard M.I."/>
        </authorList>
    </citation>
    <scope>NUCLEOTIDE SEQUENCE</scope>
    <source>
        <tissue evidence="1">Shoot tissue taken approximately 20 cm above the soil surface</tissue>
    </source>
</reference>
<protein>
    <submittedName>
        <fullName evidence="1">Uncharacterized protein</fullName>
    </submittedName>
</protein>
<evidence type="ECO:0000313" key="1">
    <source>
        <dbReference type="EMBL" id="JAE37799.1"/>
    </source>
</evidence>
<accession>A0A0A9HPM6</accession>
<sequence length="13" mass="1666">MPCRNEQKLYKKK</sequence>
<proteinExistence type="predicted"/>
<organism evidence="1">
    <name type="scientific">Arundo donax</name>
    <name type="common">Giant reed</name>
    <name type="synonym">Donax arundinaceus</name>
    <dbReference type="NCBI Taxonomy" id="35708"/>
    <lineage>
        <taxon>Eukaryota</taxon>
        <taxon>Viridiplantae</taxon>
        <taxon>Streptophyta</taxon>
        <taxon>Embryophyta</taxon>
        <taxon>Tracheophyta</taxon>
        <taxon>Spermatophyta</taxon>
        <taxon>Magnoliopsida</taxon>
        <taxon>Liliopsida</taxon>
        <taxon>Poales</taxon>
        <taxon>Poaceae</taxon>
        <taxon>PACMAD clade</taxon>
        <taxon>Arundinoideae</taxon>
        <taxon>Arundineae</taxon>
        <taxon>Arundo</taxon>
    </lineage>
</organism>
<name>A0A0A9HPM6_ARUDO</name>
<reference evidence="1" key="1">
    <citation type="submission" date="2014-09" db="EMBL/GenBank/DDBJ databases">
        <authorList>
            <person name="Magalhaes I.L.F."/>
            <person name="Oliveira U."/>
            <person name="Santos F.R."/>
            <person name="Vidigal T.H.D.A."/>
            <person name="Brescovit A.D."/>
            <person name="Santos A.J."/>
        </authorList>
    </citation>
    <scope>NUCLEOTIDE SEQUENCE</scope>
    <source>
        <tissue evidence="1">Shoot tissue taken approximately 20 cm above the soil surface</tissue>
    </source>
</reference>
<dbReference type="EMBL" id="GBRH01160097">
    <property type="protein sequence ID" value="JAE37799.1"/>
    <property type="molecule type" value="Transcribed_RNA"/>
</dbReference>